<evidence type="ECO:0000256" key="6">
    <source>
        <dbReference type="ARBA" id="ARBA00022777"/>
    </source>
</evidence>
<dbReference type="PRINTS" id="PR00471">
    <property type="entry name" value="ACETATEKNASE"/>
</dbReference>
<dbReference type="InterPro" id="IPR043129">
    <property type="entry name" value="ATPase_NBD"/>
</dbReference>
<evidence type="ECO:0000256" key="10">
    <source>
        <dbReference type="RuleBase" id="RU003835"/>
    </source>
</evidence>
<dbReference type="UniPathway" id="UPA00340">
    <property type="reaction ID" value="UER00458"/>
</dbReference>
<feature type="binding site" evidence="9">
    <location>
        <begin position="309"/>
        <end position="311"/>
    </location>
    <ligand>
        <name>ATP</name>
        <dbReference type="ChEBI" id="CHEBI:30616"/>
    </ligand>
</feature>
<keyword evidence="2 9" id="KW-0963">Cytoplasm</keyword>
<comment type="cofactor">
    <cofactor evidence="9">
        <name>Mg(2+)</name>
        <dbReference type="ChEBI" id="CHEBI:18420"/>
    </cofactor>
    <cofactor evidence="9">
        <name>Mn(2+)</name>
        <dbReference type="ChEBI" id="CHEBI:29035"/>
    </cofactor>
    <text evidence="9">Mg(2+). Can also accept Mn(2+).</text>
</comment>
<organism evidence="11 12">
    <name type="scientific">Quisquiliibacterium transsilvanicum</name>
    <dbReference type="NCBI Taxonomy" id="1549638"/>
    <lineage>
        <taxon>Bacteria</taxon>
        <taxon>Pseudomonadati</taxon>
        <taxon>Pseudomonadota</taxon>
        <taxon>Betaproteobacteria</taxon>
        <taxon>Burkholderiales</taxon>
        <taxon>Burkholderiaceae</taxon>
        <taxon>Quisquiliibacterium</taxon>
    </lineage>
</organism>
<comment type="similarity">
    <text evidence="1 9 10">Belongs to the acetokinase family.</text>
</comment>
<feature type="binding site" evidence="9">
    <location>
        <position position="16"/>
    </location>
    <ligand>
        <name>ATP</name>
        <dbReference type="ChEBI" id="CHEBI:30616"/>
    </ligand>
</feature>
<dbReference type="GO" id="GO:0005829">
    <property type="term" value="C:cytosol"/>
    <property type="evidence" value="ECO:0007669"/>
    <property type="project" value="TreeGrafter"/>
</dbReference>
<proteinExistence type="inferred from homology"/>
<dbReference type="InterPro" id="IPR004372">
    <property type="entry name" value="Ac/propionate_kinase"/>
</dbReference>
<dbReference type="PROSITE" id="PS01076">
    <property type="entry name" value="ACETATE_KINASE_2"/>
    <property type="match status" value="1"/>
</dbReference>
<dbReference type="AlphaFoldDB" id="A0A7W8HJK3"/>
<dbReference type="GO" id="GO:0008776">
    <property type="term" value="F:acetate kinase activity"/>
    <property type="evidence" value="ECO:0007669"/>
    <property type="project" value="UniProtKB-UniRule"/>
</dbReference>
<keyword evidence="5 9" id="KW-0547">Nucleotide-binding</keyword>
<reference evidence="11 12" key="1">
    <citation type="submission" date="2020-08" db="EMBL/GenBank/DDBJ databases">
        <title>Genomic Encyclopedia of Type Strains, Phase IV (KMG-IV): sequencing the most valuable type-strain genomes for metagenomic binning, comparative biology and taxonomic classification.</title>
        <authorList>
            <person name="Goeker M."/>
        </authorList>
    </citation>
    <scope>NUCLEOTIDE SEQUENCE [LARGE SCALE GENOMIC DNA]</scope>
    <source>
        <strain evidence="11 12">DSM 29781</strain>
    </source>
</reference>
<dbReference type="PIRSF" id="PIRSF000722">
    <property type="entry name" value="Acetate_prop_kin"/>
    <property type="match status" value="1"/>
</dbReference>
<dbReference type="InterPro" id="IPR000890">
    <property type="entry name" value="Aliphatic_acid_kin_short-chain"/>
</dbReference>
<comment type="subcellular location">
    <subcellularLocation>
        <location evidence="9">Cytoplasm</location>
    </subcellularLocation>
</comment>
<dbReference type="GO" id="GO:0000287">
    <property type="term" value="F:magnesium ion binding"/>
    <property type="evidence" value="ECO:0007669"/>
    <property type="project" value="UniProtKB-UniRule"/>
</dbReference>
<dbReference type="PROSITE" id="PS01075">
    <property type="entry name" value="ACETATE_KINASE_1"/>
    <property type="match status" value="1"/>
</dbReference>
<dbReference type="HAMAP" id="MF_00020">
    <property type="entry name" value="Acetate_kinase"/>
    <property type="match status" value="1"/>
</dbReference>
<dbReference type="Gene3D" id="3.30.420.40">
    <property type="match status" value="2"/>
</dbReference>
<evidence type="ECO:0000256" key="2">
    <source>
        <dbReference type="ARBA" id="ARBA00022490"/>
    </source>
</evidence>
<evidence type="ECO:0000313" key="11">
    <source>
        <dbReference type="EMBL" id="MBB5273108.1"/>
    </source>
</evidence>
<comment type="function">
    <text evidence="9">Catalyzes the formation of acetyl phosphate from acetate and ATP. Can also catalyze the reverse reaction.</text>
</comment>
<dbReference type="GO" id="GO:0006083">
    <property type="term" value="P:acetate metabolic process"/>
    <property type="evidence" value="ECO:0007669"/>
    <property type="project" value="TreeGrafter"/>
</dbReference>
<feature type="site" description="Transition state stabilizer" evidence="9">
    <location>
        <position position="207"/>
    </location>
</feature>
<comment type="subunit">
    <text evidence="9">Homodimer.</text>
</comment>
<evidence type="ECO:0000256" key="8">
    <source>
        <dbReference type="ARBA" id="ARBA00022842"/>
    </source>
</evidence>
<evidence type="ECO:0000256" key="5">
    <source>
        <dbReference type="ARBA" id="ARBA00022741"/>
    </source>
</evidence>
<evidence type="ECO:0000256" key="4">
    <source>
        <dbReference type="ARBA" id="ARBA00022723"/>
    </source>
</evidence>
<dbReference type="RefSeq" id="WP_183969387.1">
    <property type="nucleotide sequence ID" value="NZ_JACHGB010000006.1"/>
</dbReference>
<keyword evidence="6 9" id="KW-0418">Kinase</keyword>
<feature type="binding site" evidence="9">
    <location>
        <begin position="234"/>
        <end position="238"/>
    </location>
    <ligand>
        <name>ATP</name>
        <dbReference type="ChEBI" id="CHEBI:30616"/>
    </ligand>
</feature>
<dbReference type="GO" id="GO:0006085">
    <property type="term" value="P:acetyl-CoA biosynthetic process"/>
    <property type="evidence" value="ECO:0007669"/>
    <property type="project" value="UniProtKB-UniRule"/>
</dbReference>
<evidence type="ECO:0000256" key="9">
    <source>
        <dbReference type="HAMAP-Rule" id="MF_00020"/>
    </source>
</evidence>
<evidence type="ECO:0000256" key="3">
    <source>
        <dbReference type="ARBA" id="ARBA00022679"/>
    </source>
</evidence>
<protein>
    <recommendedName>
        <fullName evidence="9">Acetate kinase</fullName>
        <ecNumber evidence="9">2.7.2.1</ecNumber>
    </recommendedName>
    <alternativeName>
        <fullName evidence="9">Acetokinase</fullName>
    </alternativeName>
</protein>
<accession>A0A7W8HJK3</accession>
<sequence length="424" mass="45072">MSAHLLVLNAGSSSLKFALFEEDGRALRERLRGQVEGLPGRPRFKVDLAADGGLAADGDVAAAADAGAGAPAARQRAADRRWAPGEAGAPRDVRAALGVVLEWLHENVRPLSVRAIGHRVVHGGAVHAAPVLVDDAVFGELEKLVPLAPLHEPHNLEGVRAARDRFPAVPQVACFDTAFHRGHAFADETFALPREFYDAGVRRYGFHGLSYEHVADRLAQLSPKAGRGRVIVAHLGSGASACAIRDGRSVASTMGFTALDGLVMGTRPGQIDPGVLLWLMTDRGMDAAAISDLLYKRSGLKGLSGISNDMRDLRASDAPAAREAIEVFVARLLREVGALAAVLEGLDSLVFTAGIGENDAALRAHACARLRWLGVELDEAANARHGRDRDGLISAPGSRVEVRVIPTDEERMIARHVQRVLAQG</sequence>
<dbReference type="Proteomes" id="UP000532440">
    <property type="component" value="Unassembled WGS sequence"/>
</dbReference>
<comment type="caution">
    <text evidence="11">The sequence shown here is derived from an EMBL/GenBank/DDBJ whole genome shotgun (WGS) entry which is preliminary data.</text>
</comment>
<feature type="binding site" evidence="9">
    <location>
        <begin position="354"/>
        <end position="358"/>
    </location>
    <ligand>
        <name>ATP</name>
        <dbReference type="ChEBI" id="CHEBI:30616"/>
    </ligand>
</feature>
<keyword evidence="3 9" id="KW-0808">Transferase</keyword>
<dbReference type="InterPro" id="IPR023865">
    <property type="entry name" value="Aliphatic_acid_kinase_CS"/>
</dbReference>
<feature type="active site" description="Proton donor/acceptor" evidence="9">
    <location>
        <position position="176"/>
    </location>
</feature>
<name>A0A7W8HJK3_9BURK</name>
<dbReference type="Pfam" id="PF00871">
    <property type="entry name" value="Acetate_kinase"/>
    <property type="match status" value="1"/>
</dbReference>
<comment type="catalytic activity">
    <reaction evidence="9">
        <text>acetate + ATP = acetyl phosphate + ADP</text>
        <dbReference type="Rhea" id="RHEA:11352"/>
        <dbReference type="ChEBI" id="CHEBI:22191"/>
        <dbReference type="ChEBI" id="CHEBI:30089"/>
        <dbReference type="ChEBI" id="CHEBI:30616"/>
        <dbReference type="ChEBI" id="CHEBI:456216"/>
        <dbReference type="EC" id="2.7.2.1"/>
    </reaction>
</comment>
<keyword evidence="8 9" id="KW-0460">Magnesium</keyword>
<keyword evidence="7 9" id="KW-0067">ATP-binding</keyword>
<dbReference type="GO" id="GO:0005524">
    <property type="term" value="F:ATP binding"/>
    <property type="evidence" value="ECO:0007669"/>
    <property type="project" value="UniProtKB-KW"/>
</dbReference>
<evidence type="ECO:0000256" key="7">
    <source>
        <dbReference type="ARBA" id="ARBA00022840"/>
    </source>
</evidence>
<comment type="pathway">
    <text evidence="9">Metabolic intermediate biosynthesis; acetyl-CoA biosynthesis; acetyl-CoA from acetate: step 1/2.</text>
</comment>
<dbReference type="SUPFAM" id="SSF53067">
    <property type="entry name" value="Actin-like ATPase domain"/>
    <property type="match status" value="2"/>
</dbReference>
<gene>
    <name evidence="9" type="primary">ackA</name>
    <name evidence="11" type="ORF">HNQ70_003136</name>
</gene>
<feature type="binding site" evidence="9">
    <location>
        <position position="409"/>
    </location>
    <ligand>
        <name>Mg(2+)</name>
        <dbReference type="ChEBI" id="CHEBI:18420"/>
    </ligand>
</feature>
<dbReference type="EC" id="2.7.2.1" evidence="9"/>
<evidence type="ECO:0000313" key="12">
    <source>
        <dbReference type="Proteomes" id="UP000532440"/>
    </source>
</evidence>
<keyword evidence="12" id="KW-1185">Reference proteome</keyword>
<feature type="binding site" evidence="9">
    <location>
        <position position="119"/>
    </location>
    <ligand>
        <name>substrate</name>
    </ligand>
</feature>
<dbReference type="PANTHER" id="PTHR21060:SF21">
    <property type="entry name" value="ACETATE KINASE"/>
    <property type="match status" value="1"/>
</dbReference>
<keyword evidence="4 9" id="KW-0479">Metal-binding</keyword>
<dbReference type="PANTHER" id="PTHR21060">
    <property type="entry name" value="ACETATE KINASE"/>
    <property type="match status" value="1"/>
</dbReference>
<feature type="site" description="Transition state stabilizer" evidence="9">
    <location>
        <position position="267"/>
    </location>
</feature>
<dbReference type="NCBIfam" id="TIGR00016">
    <property type="entry name" value="ackA"/>
    <property type="match status" value="1"/>
</dbReference>
<feature type="binding site" evidence="9">
    <location>
        <position position="9"/>
    </location>
    <ligand>
        <name>Mg(2+)</name>
        <dbReference type="ChEBI" id="CHEBI:18420"/>
    </ligand>
</feature>
<evidence type="ECO:0000256" key="1">
    <source>
        <dbReference type="ARBA" id="ARBA00008748"/>
    </source>
</evidence>
<dbReference type="EMBL" id="JACHGB010000006">
    <property type="protein sequence ID" value="MBB5273108.1"/>
    <property type="molecule type" value="Genomic_DNA"/>
</dbReference>